<dbReference type="PRINTS" id="PR00038">
    <property type="entry name" value="HTHLUXR"/>
</dbReference>
<evidence type="ECO:0000256" key="5">
    <source>
        <dbReference type="PROSITE-ProRule" id="PRU00169"/>
    </source>
</evidence>
<evidence type="ECO:0000313" key="8">
    <source>
        <dbReference type="EMBL" id="POY34824.1"/>
    </source>
</evidence>
<comment type="caution">
    <text evidence="8">The sequence shown here is derived from an EMBL/GenBank/DDBJ whole genome shotgun (WGS) entry which is preliminary data.</text>
</comment>
<dbReference type="SUPFAM" id="SSF52172">
    <property type="entry name" value="CheY-like"/>
    <property type="match status" value="1"/>
</dbReference>
<dbReference type="InterPro" id="IPR016032">
    <property type="entry name" value="Sig_transdc_resp-reg_C-effctor"/>
</dbReference>
<dbReference type="SMART" id="SM00448">
    <property type="entry name" value="REC"/>
    <property type="match status" value="1"/>
</dbReference>
<keyword evidence="2" id="KW-0805">Transcription regulation</keyword>
<keyword evidence="9" id="KW-1185">Reference proteome</keyword>
<dbReference type="InterPro" id="IPR058245">
    <property type="entry name" value="NreC/VraR/RcsB-like_REC"/>
</dbReference>
<dbReference type="GO" id="GO:0006355">
    <property type="term" value="P:regulation of DNA-templated transcription"/>
    <property type="evidence" value="ECO:0007669"/>
    <property type="project" value="InterPro"/>
</dbReference>
<dbReference type="CDD" id="cd06170">
    <property type="entry name" value="LuxR_C_like"/>
    <property type="match status" value="1"/>
</dbReference>
<dbReference type="PANTHER" id="PTHR43214">
    <property type="entry name" value="TWO-COMPONENT RESPONSE REGULATOR"/>
    <property type="match status" value="1"/>
</dbReference>
<dbReference type="CDD" id="cd17535">
    <property type="entry name" value="REC_NarL-like"/>
    <property type="match status" value="1"/>
</dbReference>
<dbReference type="Gene3D" id="3.40.50.2300">
    <property type="match status" value="1"/>
</dbReference>
<dbReference type="Pfam" id="PF00072">
    <property type="entry name" value="Response_reg"/>
    <property type="match status" value="1"/>
</dbReference>
<dbReference type="InterPro" id="IPR000792">
    <property type="entry name" value="Tscrpt_reg_LuxR_C"/>
</dbReference>
<feature type="domain" description="HTH luxR-type" evidence="6">
    <location>
        <begin position="146"/>
        <end position="213"/>
    </location>
</feature>
<feature type="modified residue" description="4-aspartylphosphate" evidence="5">
    <location>
        <position position="58"/>
    </location>
</feature>
<keyword evidence="3" id="KW-0238">DNA-binding</keyword>
<dbReference type="PROSITE" id="PS50110">
    <property type="entry name" value="RESPONSE_REGULATORY"/>
    <property type="match status" value="1"/>
</dbReference>
<keyword evidence="4" id="KW-0804">Transcription</keyword>
<feature type="domain" description="Response regulatory" evidence="7">
    <location>
        <begin position="7"/>
        <end position="123"/>
    </location>
</feature>
<proteinExistence type="predicted"/>
<dbReference type="GO" id="GO:0003677">
    <property type="term" value="F:DNA binding"/>
    <property type="evidence" value="ECO:0007669"/>
    <property type="project" value="UniProtKB-KW"/>
</dbReference>
<dbReference type="RefSeq" id="WP_103790646.1">
    <property type="nucleotide sequence ID" value="NZ_PQVF01000018.1"/>
</dbReference>
<dbReference type="PROSITE" id="PS50043">
    <property type="entry name" value="HTH_LUXR_2"/>
    <property type="match status" value="1"/>
</dbReference>
<gene>
    <name evidence="8" type="ORF">C3K47_18470</name>
</gene>
<dbReference type="GO" id="GO:0000160">
    <property type="term" value="P:phosphorelay signal transduction system"/>
    <property type="evidence" value="ECO:0007669"/>
    <property type="project" value="InterPro"/>
</dbReference>
<dbReference type="AlphaFoldDB" id="A0A2S4ZWS5"/>
<dbReference type="InterPro" id="IPR039420">
    <property type="entry name" value="WalR-like"/>
</dbReference>
<protein>
    <recommendedName>
        <fullName evidence="10">DNA-binding response regulator</fullName>
    </recommendedName>
</protein>
<evidence type="ECO:0000256" key="1">
    <source>
        <dbReference type="ARBA" id="ARBA00022553"/>
    </source>
</evidence>
<evidence type="ECO:0000256" key="2">
    <source>
        <dbReference type="ARBA" id="ARBA00023015"/>
    </source>
</evidence>
<evidence type="ECO:0000259" key="6">
    <source>
        <dbReference type="PROSITE" id="PS50043"/>
    </source>
</evidence>
<dbReference type="Pfam" id="PF00196">
    <property type="entry name" value="GerE"/>
    <property type="match status" value="1"/>
</dbReference>
<dbReference type="InterPro" id="IPR011006">
    <property type="entry name" value="CheY-like_superfamily"/>
</dbReference>
<dbReference type="EMBL" id="PQVF01000018">
    <property type="protein sequence ID" value="POY34824.1"/>
    <property type="molecule type" value="Genomic_DNA"/>
</dbReference>
<dbReference type="Proteomes" id="UP000236893">
    <property type="component" value="Unassembled WGS sequence"/>
</dbReference>
<dbReference type="PROSITE" id="PS00622">
    <property type="entry name" value="HTH_LUXR_1"/>
    <property type="match status" value="1"/>
</dbReference>
<name>A0A2S4ZWS5_9SPHI</name>
<accession>A0A2S4ZWS5</accession>
<evidence type="ECO:0000256" key="4">
    <source>
        <dbReference type="ARBA" id="ARBA00023163"/>
    </source>
</evidence>
<dbReference type="PANTHER" id="PTHR43214:SF41">
    <property type="entry name" value="NITRATE_NITRITE RESPONSE REGULATOR PROTEIN NARP"/>
    <property type="match status" value="1"/>
</dbReference>
<evidence type="ECO:0000256" key="3">
    <source>
        <dbReference type="ARBA" id="ARBA00023125"/>
    </source>
</evidence>
<dbReference type="SMART" id="SM00421">
    <property type="entry name" value="HTH_LUXR"/>
    <property type="match status" value="1"/>
</dbReference>
<keyword evidence="1 5" id="KW-0597">Phosphoprotein</keyword>
<dbReference type="SUPFAM" id="SSF46894">
    <property type="entry name" value="C-terminal effector domain of the bipartite response regulators"/>
    <property type="match status" value="1"/>
</dbReference>
<dbReference type="OrthoDB" id="9797341at2"/>
<reference evidence="8 9" key="1">
    <citation type="submission" date="2018-01" db="EMBL/GenBank/DDBJ databases">
        <authorList>
            <person name="Gaut B.S."/>
            <person name="Morton B.R."/>
            <person name="Clegg M.T."/>
            <person name="Duvall M.R."/>
        </authorList>
    </citation>
    <scope>NUCLEOTIDE SEQUENCE [LARGE SCALE GENOMIC DNA]</scope>
    <source>
        <strain evidence="8 9">HR-AV</strain>
    </source>
</reference>
<evidence type="ECO:0000259" key="7">
    <source>
        <dbReference type="PROSITE" id="PS50110"/>
    </source>
</evidence>
<organism evidence="8 9">
    <name type="scientific">Solitalea longa</name>
    <dbReference type="NCBI Taxonomy" id="2079460"/>
    <lineage>
        <taxon>Bacteria</taxon>
        <taxon>Pseudomonadati</taxon>
        <taxon>Bacteroidota</taxon>
        <taxon>Sphingobacteriia</taxon>
        <taxon>Sphingobacteriales</taxon>
        <taxon>Sphingobacteriaceae</taxon>
        <taxon>Solitalea</taxon>
    </lineage>
</organism>
<evidence type="ECO:0008006" key="10">
    <source>
        <dbReference type="Google" id="ProtNLM"/>
    </source>
</evidence>
<evidence type="ECO:0000313" key="9">
    <source>
        <dbReference type="Proteomes" id="UP000236893"/>
    </source>
</evidence>
<dbReference type="InterPro" id="IPR001789">
    <property type="entry name" value="Sig_transdc_resp-reg_receiver"/>
</dbReference>
<sequence>MNQEEYKIIIADDHKLISDSIELIIRENNLGSVMGKVANGNELFILLEQTSVHLIIMDIRMPQLDGLKASEILKSKKNHSKILVISQYDNIEFVKQFQAMGIDGYLPKSFDINDFITAIKKIKAGEKFFPLLQNDNSTTHSSKPFSSFDNDRYKLSEREIEIIVCISQGLTSRQIAQKLFLSEFTITTHRRNIFRKLDIKNAAGLIFFAKENHLI</sequence>